<feature type="binding site" evidence="2">
    <location>
        <position position="29"/>
    </location>
    <ligand>
        <name>substrate</name>
    </ligand>
</feature>
<feature type="domain" description="Serine aminopeptidase S33" evidence="3">
    <location>
        <begin position="23"/>
        <end position="229"/>
    </location>
</feature>
<keyword evidence="5" id="KW-1185">Reference proteome</keyword>
<name>A0A495A7X0_9BACI</name>
<protein>
    <submittedName>
        <fullName evidence="4">Alpha/beta fold hydrolase</fullName>
    </submittedName>
</protein>
<organism evidence="4 5">
    <name type="scientific">Oceanobacillus halophilus</name>
    <dbReference type="NCBI Taxonomy" id="930130"/>
    <lineage>
        <taxon>Bacteria</taxon>
        <taxon>Bacillati</taxon>
        <taxon>Bacillota</taxon>
        <taxon>Bacilli</taxon>
        <taxon>Bacillales</taxon>
        <taxon>Bacillaceae</taxon>
        <taxon>Oceanobacillus</taxon>
    </lineage>
</organism>
<evidence type="ECO:0000259" key="3">
    <source>
        <dbReference type="Pfam" id="PF12146"/>
    </source>
</evidence>
<dbReference type="AlphaFoldDB" id="A0A495A7X0"/>
<feature type="binding site" evidence="2">
    <location>
        <position position="98"/>
    </location>
    <ligand>
        <name>substrate</name>
    </ligand>
</feature>
<evidence type="ECO:0000313" key="5">
    <source>
        <dbReference type="Proteomes" id="UP000269301"/>
    </source>
</evidence>
<dbReference type="RefSeq" id="WP_121203152.1">
    <property type="nucleotide sequence ID" value="NZ_RBZP01000002.1"/>
</dbReference>
<dbReference type="OrthoDB" id="9786110at2"/>
<dbReference type="PIRSF" id="PIRSF017388">
    <property type="entry name" value="Esterase_lipase"/>
    <property type="match status" value="1"/>
</dbReference>
<evidence type="ECO:0000256" key="2">
    <source>
        <dbReference type="PIRSR" id="PIRSR017388-2"/>
    </source>
</evidence>
<feature type="active site" description="Nucleophile" evidence="1">
    <location>
        <position position="97"/>
    </location>
</feature>
<proteinExistence type="predicted"/>
<reference evidence="4 5" key="1">
    <citation type="journal article" date="2016" name="Int. J. Syst. Evol. Microbiol.">
        <title>Oceanobacillus halophilus sp. nov., a novel moderately halophilic bacterium from a hypersaline lake.</title>
        <authorList>
            <person name="Amoozegar M.A."/>
            <person name="Bagheri M."/>
            <person name="Makhdoumi A."/>
            <person name="Nikou M.M."/>
            <person name="Fazeli S.A.S."/>
            <person name="Schumann P."/>
            <person name="Sproer C."/>
            <person name="Sanchez-Porro C."/>
            <person name="Ventosa A."/>
        </authorList>
    </citation>
    <scope>NUCLEOTIDE SEQUENCE [LARGE SCALE GENOMIC DNA]</scope>
    <source>
        <strain evidence="4 5">DSM 23996</strain>
    </source>
</reference>
<feature type="active site" description="Charge relay system" evidence="1">
    <location>
        <position position="194"/>
    </location>
</feature>
<dbReference type="Pfam" id="PF12146">
    <property type="entry name" value="Hydrolase_4"/>
    <property type="match status" value="1"/>
</dbReference>
<comment type="caution">
    <text evidence="4">The sequence shown here is derived from an EMBL/GenBank/DDBJ whole genome shotgun (WGS) entry which is preliminary data.</text>
</comment>
<dbReference type="InterPro" id="IPR012354">
    <property type="entry name" value="Esterase_lipase"/>
</dbReference>
<dbReference type="SUPFAM" id="SSF53474">
    <property type="entry name" value="alpha/beta-Hydrolases"/>
    <property type="match status" value="1"/>
</dbReference>
<dbReference type="InterPro" id="IPR051044">
    <property type="entry name" value="MAG_DAG_Lipase"/>
</dbReference>
<feature type="active site" description="Charge relay system" evidence="1">
    <location>
        <position position="224"/>
    </location>
</feature>
<dbReference type="EMBL" id="RBZP01000002">
    <property type="protein sequence ID" value="RKQ35521.1"/>
    <property type="molecule type" value="Genomic_DNA"/>
</dbReference>
<accession>A0A495A7X0</accession>
<dbReference type="InterPro" id="IPR029058">
    <property type="entry name" value="AB_hydrolase_fold"/>
</dbReference>
<evidence type="ECO:0000256" key="1">
    <source>
        <dbReference type="PIRSR" id="PIRSR017388-1"/>
    </source>
</evidence>
<dbReference type="InterPro" id="IPR022742">
    <property type="entry name" value="Hydrolase_4"/>
</dbReference>
<dbReference type="Proteomes" id="UP000269301">
    <property type="component" value="Unassembled WGS sequence"/>
</dbReference>
<dbReference type="GO" id="GO:0052689">
    <property type="term" value="F:carboxylic ester hydrolase activity"/>
    <property type="evidence" value="ECO:0007669"/>
    <property type="project" value="InterPro"/>
</dbReference>
<evidence type="ECO:0000313" key="4">
    <source>
        <dbReference type="EMBL" id="RKQ35521.1"/>
    </source>
</evidence>
<gene>
    <name evidence="4" type="ORF">D8M06_04365</name>
</gene>
<dbReference type="PANTHER" id="PTHR11614">
    <property type="entry name" value="PHOSPHOLIPASE-RELATED"/>
    <property type="match status" value="1"/>
</dbReference>
<dbReference type="Gene3D" id="3.40.50.1820">
    <property type="entry name" value="alpha/beta hydrolase"/>
    <property type="match status" value="1"/>
</dbReference>
<sequence length="255" mass="28727">MVGKAPVIFGAEKFRIKGNEIGILISHGFMGTPQSVRYLGERLAQNGYSISAPRLLGHGTHYKDLEKCTHQDWFESLEERYKELKQQCREVFVIGQSMGGTLSLWLANKYPEIKGVILINPALTLPAFEKLRKKTRPRFINNGKPDIKAKDTYELAYSRVPIKSIHELQDLMDKTPAILPEISSPILAMKSTEDHVVPPENTDYILENVNSKEKQLVVLQDSYHVATLDNDKDQIVAESHQFVQQLIGAGSISVK</sequence>
<keyword evidence="4" id="KW-0378">Hydrolase</keyword>